<evidence type="ECO:0000256" key="3">
    <source>
        <dbReference type="ARBA" id="ARBA00022989"/>
    </source>
</evidence>
<dbReference type="EMBL" id="JAUCGQ010000001">
    <property type="protein sequence ID" value="MDM7855088.1"/>
    <property type="molecule type" value="Genomic_DNA"/>
</dbReference>
<evidence type="ECO:0000256" key="4">
    <source>
        <dbReference type="ARBA" id="ARBA00023136"/>
    </source>
</evidence>
<evidence type="ECO:0000256" key="2">
    <source>
        <dbReference type="ARBA" id="ARBA00022692"/>
    </source>
</evidence>
<evidence type="ECO:0000256" key="6">
    <source>
        <dbReference type="RuleBase" id="RU361157"/>
    </source>
</evidence>
<dbReference type="InterPro" id="IPR051784">
    <property type="entry name" value="Nod_factor_ABC_transporter"/>
</dbReference>
<proteinExistence type="inferred from homology"/>
<keyword evidence="9" id="KW-1185">Reference proteome</keyword>
<accession>A0ABT7SFV2</accession>
<dbReference type="Pfam" id="PF01061">
    <property type="entry name" value="ABC2_membrane"/>
    <property type="match status" value="1"/>
</dbReference>
<dbReference type="PROSITE" id="PS51012">
    <property type="entry name" value="ABC_TM2"/>
    <property type="match status" value="1"/>
</dbReference>
<comment type="caution">
    <text evidence="8">The sequence shown here is derived from an EMBL/GenBank/DDBJ whole genome shotgun (WGS) entry which is preliminary data.</text>
</comment>
<gene>
    <name evidence="8" type="ORF">QRT04_09110</name>
</gene>
<dbReference type="PRINTS" id="PR00164">
    <property type="entry name" value="ABC2TRNSPORT"/>
</dbReference>
<feature type="transmembrane region" description="Helical" evidence="6">
    <location>
        <begin position="42"/>
        <end position="65"/>
    </location>
</feature>
<evidence type="ECO:0000313" key="9">
    <source>
        <dbReference type="Proteomes" id="UP001529338"/>
    </source>
</evidence>
<keyword evidence="5" id="KW-0046">Antibiotic resistance</keyword>
<keyword evidence="4 6" id="KW-0472">Membrane</keyword>
<dbReference type="RefSeq" id="WP_289454897.1">
    <property type="nucleotide sequence ID" value="NZ_JAUCGQ010000001.1"/>
</dbReference>
<dbReference type="Proteomes" id="UP001529338">
    <property type="component" value="Unassembled WGS sequence"/>
</dbReference>
<feature type="transmembrane region" description="Helical" evidence="6">
    <location>
        <begin position="122"/>
        <end position="148"/>
    </location>
</feature>
<feature type="transmembrane region" description="Helical" evidence="6">
    <location>
        <begin position="190"/>
        <end position="209"/>
    </location>
</feature>
<name>A0ABT7SFV2_9CELL</name>
<dbReference type="PANTHER" id="PTHR43229:SF2">
    <property type="entry name" value="NODULATION PROTEIN J"/>
    <property type="match status" value="1"/>
</dbReference>
<feature type="transmembrane region" description="Helical" evidence="6">
    <location>
        <begin position="77"/>
        <end position="101"/>
    </location>
</feature>
<comment type="subcellular location">
    <subcellularLocation>
        <location evidence="6">Cell membrane</location>
        <topology evidence="6">Multi-pass membrane protein</topology>
    </subcellularLocation>
    <subcellularLocation>
        <location evidence="1">Membrane</location>
        <topology evidence="1">Multi-pass membrane protein</topology>
    </subcellularLocation>
</comment>
<dbReference type="PANTHER" id="PTHR43229">
    <property type="entry name" value="NODULATION PROTEIN J"/>
    <property type="match status" value="1"/>
</dbReference>
<dbReference type="InterPro" id="IPR000412">
    <property type="entry name" value="ABC_2_transport"/>
</dbReference>
<protein>
    <recommendedName>
        <fullName evidence="6">Transport permease protein</fullName>
    </recommendedName>
</protein>
<evidence type="ECO:0000256" key="5">
    <source>
        <dbReference type="ARBA" id="ARBA00023251"/>
    </source>
</evidence>
<feature type="transmembrane region" description="Helical" evidence="6">
    <location>
        <begin position="160"/>
        <end position="183"/>
    </location>
</feature>
<keyword evidence="3 6" id="KW-1133">Transmembrane helix</keyword>
<evidence type="ECO:0000256" key="1">
    <source>
        <dbReference type="ARBA" id="ARBA00004141"/>
    </source>
</evidence>
<sequence>MSTATLDRTTAPAPTTARDASWPAQVAHVSWRWFVNLLRQPWGLGVAIVQPVIWIVLFGNVFSAVGDLPGFGGADYLTFLVPGIVMMTVLYSGAWAGTGFIDDIRSGVMDRLLSSPVHRSALVTGQLVQQLAVSLVQGVCVIGIGWLAGARYDGGLVGMAVALGVSLLLAAAFCSLSAAVALLARDQTALIGISTIIVLPATFVSTALMPPALLPSWVETAARYNPLTWATEAARTAMSTDVDWGLVGTRSLWLAVLAALVAWWSVHAMHAYQRSL</sequence>
<organism evidence="8 9">
    <name type="scientific">Cellulomonas alba</name>
    <dbReference type="NCBI Taxonomy" id="3053467"/>
    <lineage>
        <taxon>Bacteria</taxon>
        <taxon>Bacillati</taxon>
        <taxon>Actinomycetota</taxon>
        <taxon>Actinomycetes</taxon>
        <taxon>Micrococcales</taxon>
        <taxon>Cellulomonadaceae</taxon>
        <taxon>Cellulomonas</taxon>
    </lineage>
</organism>
<dbReference type="PIRSF" id="PIRSF006648">
    <property type="entry name" value="DrrB"/>
    <property type="match status" value="1"/>
</dbReference>
<keyword evidence="6" id="KW-1003">Cell membrane</keyword>
<feature type="domain" description="ABC transmembrane type-2" evidence="7">
    <location>
        <begin position="42"/>
        <end position="275"/>
    </location>
</feature>
<keyword evidence="6" id="KW-0813">Transport</keyword>
<evidence type="ECO:0000313" key="8">
    <source>
        <dbReference type="EMBL" id="MDM7855088.1"/>
    </source>
</evidence>
<keyword evidence="2 6" id="KW-0812">Transmembrane</keyword>
<reference evidence="8 9" key="1">
    <citation type="submission" date="2023-06" db="EMBL/GenBank/DDBJ databases">
        <title>Cellulomonas sp. MW4 Whole genome sequence.</title>
        <authorList>
            <person name="Park S."/>
        </authorList>
    </citation>
    <scope>NUCLEOTIDE SEQUENCE [LARGE SCALE GENOMIC DNA]</scope>
    <source>
        <strain evidence="8 9">MW4</strain>
    </source>
</reference>
<feature type="transmembrane region" description="Helical" evidence="6">
    <location>
        <begin position="252"/>
        <end position="272"/>
    </location>
</feature>
<dbReference type="InterPro" id="IPR047817">
    <property type="entry name" value="ABC2_TM_bact-type"/>
</dbReference>
<comment type="similarity">
    <text evidence="6">Belongs to the ABC-2 integral membrane protein family.</text>
</comment>
<dbReference type="InterPro" id="IPR013525">
    <property type="entry name" value="ABC2_TM"/>
</dbReference>
<evidence type="ECO:0000259" key="7">
    <source>
        <dbReference type="PROSITE" id="PS51012"/>
    </source>
</evidence>